<dbReference type="NCBIfam" id="TIGR00158">
    <property type="entry name" value="L9"/>
    <property type="match status" value="1"/>
</dbReference>
<dbReference type="GO" id="GO:0003735">
    <property type="term" value="F:structural constituent of ribosome"/>
    <property type="evidence" value="ECO:0007669"/>
    <property type="project" value="InterPro"/>
</dbReference>
<organism evidence="2">
    <name type="scientific">marine sediment metagenome</name>
    <dbReference type="NCBI Taxonomy" id="412755"/>
    <lineage>
        <taxon>unclassified sequences</taxon>
        <taxon>metagenomes</taxon>
        <taxon>ecological metagenomes</taxon>
    </lineage>
</organism>
<name>X1K8Z9_9ZZZZ</name>
<dbReference type="InterPro" id="IPR000244">
    <property type="entry name" value="Ribosomal_bL9"/>
</dbReference>
<dbReference type="Gene3D" id="3.10.430.100">
    <property type="entry name" value="Ribosomal protein L9, C-terminal domain"/>
    <property type="match status" value="1"/>
</dbReference>
<dbReference type="InterPro" id="IPR036791">
    <property type="entry name" value="Ribosomal_bL9_C_sf"/>
</dbReference>
<feature type="non-terminal residue" evidence="2">
    <location>
        <position position="1"/>
    </location>
</feature>
<proteinExistence type="predicted"/>
<dbReference type="InterPro" id="IPR020594">
    <property type="entry name" value="Ribosomal_bL9_bac/chp"/>
</dbReference>
<gene>
    <name evidence="2" type="ORF">S06H3_02770</name>
</gene>
<feature type="domain" description="Large ribosomal subunit protein bL9 C-terminal" evidence="1">
    <location>
        <begin position="33"/>
        <end position="114"/>
    </location>
</feature>
<evidence type="ECO:0000259" key="1">
    <source>
        <dbReference type="Pfam" id="PF03948"/>
    </source>
</evidence>
<sequence>QGLALAATPAAIKRVESELRRGSVREGLDQAKLAKLAEQIEGREIHFQAHVGVNDRLFGSITAADIAEELSRVIASSIDKRKIDLDKPLRQAGSYEISIKLAKGLEPRISVVIEPGKA</sequence>
<dbReference type="SUPFAM" id="SSF55653">
    <property type="entry name" value="Ribosomal protein L9 C-domain"/>
    <property type="match status" value="1"/>
</dbReference>
<accession>X1K8Z9</accession>
<dbReference type="Pfam" id="PF03948">
    <property type="entry name" value="Ribosomal_L9_C"/>
    <property type="match status" value="1"/>
</dbReference>
<reference evidence="2" key="1">
    <citation type="journal article" date="2014" name="Front. Microbiol.">
        <title>High frequency of phylogenetically diverse reductive dehalogenase-homologous genes in deep subseafloor sedimentary metagenomes.</title>
        <authorList>
            <person name="Kawai M."/>
            <person name="Futagami T."/>
            <person name="Toyoda A."/>
            <person name="Takaki Y."/>
            <person name="Nishi S."/>
            <person name="Hori S."/>
            <person name="Arai W."/>
            <person name="Tsubouchi T."/>
            <person name="Morono Y."/>
            <person name="Uchiyama I."/>
            <person name="Ito T."/>
            <person name="Fujiyama A."/>
            <person name="Inagaki F."/>
            <person name="Takami H."/>
        </authorList>
    </citation>
    <scope>NUCLEOTIDE SEQUENCE</scope>
    <source>
        <strain evidence="2">Expedition CK06-06</strain>
    </source>
</reference>
<dbReference type="EMBL" id="BARV01000838">
    <property type="protein sequence ID" value="GAH90110.1"/>
    <property type="molecule type" value="Genomic_DNA"/>
</dbReference>
<dbReference type="PANTHER" id="PTHR21368">
    <property type="entry name" value="50S RIBOSOMAL PROTEIN L9"/>
    <property type="match status" value="1"/>
</dbReference>
<dbReference type="AlphaFoldDB" id="X1K8Z9"/>
<comment type="caution">
    <text evidence="2">The sequence shown here is derived from an EMBL/GenBank/DDBJ whole genome shotgun (WGS) entry which is preliminary data.</text>
</comment>
<evidence type="ECO:0000313" key="2">
    <source>
        <dbReference type="EMBL" id="GAH90110.1"/>
    </source>
</evidence>
<dbReference type="GO" id="GO:0005840">
    <property type="term" value="C:ribosome"/>
    <property type="evidence" value="ECO:0007669"/>
    <property type="project" value="InterPro"/>
</dbReference>
<dbReference type="GO" id="GO:0006412">
    <property type="term" value="P:translation"/>
    <property type="evidence" value="ECO:0007669"/>
    <property type="project" value="InterPro"/>
</dbReference>
<dbReference type="InterPro" id="IPR020069">
    <property type="entry name" value="Ribosomal_bL9_C"/>
</dbReference>
<protein>
    <recommendedName>
        <fullName evidence="1">Large ribosomal subunit protein bL9 C-terminal domain-containing protein</fullName>
    </recommendedName>
</protein>